<accession>D9S3X1</accession>
<dbReference type="KEGG" id="fsc:FSU_2195"/>
<dbReference type="STRING" id="59374.FSU_2195"/>
<evidence type="ECO:0000313" key="2">
    <source>
        <dbReference type="Proteomes" id="UP000000517"/>
    </source>
</evidence>
<name>D9S3X1_FIBSS</name>
<protein>
    <submittedName>
        <fullName evidence="1">Conserved domain protein</fullName>
    </submittedName>
</protein>
<dbReference type="OrthoDB" id="9814545at2"/>
<dbReference type="Proteomes" id="UP000000517">
    <property type="component" value="Chromosome"/>
</dbReference>
<reference evidence="2" key="1">
    <citation type="submission" date="2010-08" db="EMBL/GenBank/DDBJ databases">
        <title>Complete sequence of Fibrobacter succinogenes subsp. succinogenes S85.</title>
        <authorList>
            <person name="Durkin A.S."/>
            <person name="Nelson K.E."/>
            <person name="Morrison M."/>
            <person name="Forsberg C.W."/>
            <person name="Wilson D.B."/>
            <person name="Russell J.B."/>
            <person name="Cann I.K.O."/>
            <person name="Mackie R.I."/>
            <person name="White B.A."/>
        </authorList>
    </citation>
    <scope>NUCLEOTIDE SEQUENCE [LARGE SCALE GENOMIC DNA]</scope>
    <source>
        <strain evidence="2">ATCC 19169 / S85</strain>
    </source>
</reference>
<dbReference type="EMBL" id="CP002158">
    <property type="protein sequence ID" value="ADL26621.1"/>
    <property type="molecule type" value="Genomic_DNA"/>
</dbReference>
<evidence type="ECO:0000313" key="1">
    <source>
        <dbReference type="EMBL" id="ADL26621.1"/>
    </source>
</evidence>
<proteinExistence type="predicted"/>
<dbReference type="AlphaFoldDB" id="D9S3X1"/>
<dbReference type="HOGENOM" id="CLU_2682342_0_0_0"/>
<gene>
    <name evidence="1" type="ordered locus">FSU_2195</name>
</gene>
<organism evidence="1 2">
    <name type="scientific">Fibrobacter succinogenes (strain ATCC 19169 / S85)</name>
    <dbReference type="NCBI Taxonomy" id="59374"/>
    <lineage>
        <taxon>Bacteria</taxon>
        <taxon>Pseudomonadati</taxon>
        <taxon>Fibrobacterota</taxon>
        <taxon>Fibrobacteria</taxon>
        <taxon>Fibrobacterales</taxon>
        <taxon>Fibrobacteraceae</taxon>
        <taxon>Fibrobacter</taxon>
    </lineage>
</organism>
<sequence length="74" mass="8434">MGSRSFNIGTLRLLCGLVDMDSVDDMCDEIRMMMVNWGPVSIIGSGGYINKLYRLVPKKVWLDNRLSLVQLERL</sequence>
<dbReference type="RefSeq" id="WP_014546373.1">
    <property type="nucleotide sequence ID" value="NC_013410.1"/>
</dbReference>